<organism evidence="3 4">
    <name type="scientific">Stappia indica</name>
    <dbReference type="NCBI Taxonomy" id="538381"/>
    <lineage>
        <taxon>Bacteria</taxon>
        <taxon>Pseudomonadati</taxon>
        <taxon>Pseudomonadota</taxon>
        <taxon>Alphaproteobacteria</taxon>
        <taxon>Hyphomicrobiales</taxon>
        <taxon>Stappiaceae</taxon>
        <taxon>Stappia</taxon>
    </lineage>
</organism>
<evidence type="ECO:0000313" key="4">
    <source>
        <dbReference type="Proteomes" id="UP000219331"/>
    </source>
</evidence>
<feature type="compositionally biased region" description="Basic and acidic residues" evidence="1">
    <location>
        <begin position="185"/>
        <end position="194"/>
    </location>
</feature>
<proteinExistence type="predicted"/>
<dbReference type="AlphaFoldDB" id="A0A285S0Z7"/>
<feature type="compositionally biased region" description="Basic and acidic residues" evidence="1">
    <location>
        <begin position="222"/>
        <end position="238"/>
    </location>
</feature>
<dbReference type="EMBL" id="OBML01000003">
    <property type="protein sequence ID" value="SOC00508.1"/>
    <property type="molecule type" value="Genomic_DNA"/>
</dbReference>
<evidence type="ECO:0000259" key="2">
    <source>
        <dbReference type="Pfam" id="PF01847"/>
    </source>
</evidence>
<name>A0A285S0Z7_9HYPH</name>
<gene>
    <name evidence="3" type="ORF">SAMN05421512_103293</name>
</gene>
<dbReference type="InterPro" id="IPR036208">
    <property type="entry name" value="VHL_sf"/>
</dbReference>
<dbReference type="InterPro" id="IPR024053">
    <property type="entry name" value="VHL_beta_dom"/>
</dbReference>
<dbReference type="RefSeq" id="WP_067224552.1">
    <property type="nucleotide sequence ID" value="NZ_MBQE01000006.1"/>
</dbReference>
<evidence type="ECO:0000256" key="1">
    <source>
        <dbReference type="SAM" id="MobiDB-lite"/>
    </source>
</evidence>
<dbReference type="Gene3D" id="2.60.40.780">
    <property type="entry name" value="von Hippel-Lindau disease tumour suppressor, beta domain"/>
    <property type="match status" value="1"/>
</dbReference>
<dbReference type="Pfam" id="PF01847">
    <property type="entry name" value="VHL"/>
    <property type="match status" value="1"/>
</dbReference>
<feature type="compositionally biased region" description="Low complexity" evidence="1">
    <location>
        <begin position="206"/>
        <end position="221"/>
    </location>
</feature>
<dbReference type="OrthoDB" id="8905713at2"/>
<accession>A0A285S0Z7</accession>
<keyword evidence="4" id="KW-1185">Reference proteome</keyword>
<feature type="region of interest" description="Disordered" evidence="1">
    <location>
        <begin position="142"/>
        <end position="250"/>
    </location>
</feature>
<feature type="domain" description="von Hippel-Lindau disease tumour suppressor beta" evidence="2">
    <location>
        <begin position="425"/>
        <end position="481"/>
    </location>
</feature>
<dbReference type="InterPro" id="IPR037140">
    <property type="entry name" value="VHL_beta_dom_sf"/>
</dbReference>
<evidence type="ECO:0000313" key="3">
    <source>
        <dbReference type="EMBL" id="SOC00508.1"/>
    </source>
</evidence>
<dbReference type="Proteomes" id="UP000219331">
    <property type="component" value="Unassembled WGS sequence"/>
</dbReference>
<sequence length="612" mass="65194">MHQFRPVFDLPATRCLPAPRRLAVLAAGLTLLFATALPPLPAQAQGSGETAGSGSTPRVQRRLVMIQTDDDTAIREVQMDGKAMQVRRRAEARVFVEVEGDAKNDGQIDCRRSLRLVLADGRILNDDVDICGDWKVTMAAKGATSRQADAGGRGVRQAVPSGAGPSTPPRAGGVRRPSVDAGSEDGLRGSRDEAQTATRPSPPAPAAENAQTRQDEAAATARTDEARDVEARNAEEARNAQPLQSQAGVPQGLPLFEGRNWYVEDLGGDELQLVYGLRQTDDRALRASCRRGSNRIEMQLAATADPLVENQQVSVQLSARDVSRSYTGRGSSANNEAGQSEPVVTLAADDPIWTGMIRGETLDVGVAGGWRYRVSLSGSAQPVRSFQQACATPAPVVATPAPEMTRGLPVAGGAGSLSCFEEGEITSVPSDQPARMIFVNDRNHPVIVHWLDFDGLRQTQAEVPPGGRMIQDTLAGHPWLVSNLRGRCLGIYLAGGGTRTVTILPGRADAEPGPVYQPAPPPQYLPPEPLPSGDVLPLSYDCDSGAYLDVTIDNARRTATVRERGLTPVTLPDRSGGGGELNYVGRGYALTGSGNTVTWQRPGMPPQFCRIF</sequence>
<dbReference type="SUPFAM" id="SSF49468">
    <property type="entry name" value="VHL"/>
    <property type="match status" value="1"/>
</dbReference>
<protein>
    <submittedName>
        <fullName evidence="3">von Hippel-Lindau disease tumour suppressor protein</fullName>
    </submittedName>
</protein>
<reference evidence="3 4" key="1">
    <citation type="submission" date="2017-08" db="EMBL/GenBank/DDBJ databases">
        <authorList>
            <person name="de Groot N.N."/>
        </authorList>
    </citation>
    <scope>NUCLEOTIDE SEQUENCE [LARGE SCALE GENOMIC DNA]</scope>
    <source>
        <strain evidence="3 4">USBA 352</strain>
    </source>
</reference>